<keyword evidence="3" id="KW-0496">Mitochondrion</keyword>
<dbReference type="InterPro" id="IPR007523">
    <property type="entry name" value="NDUFAF3/AAMDC"/>
</dbReference>
<reference evidence="5 6" key="1">
    <citation type="journal article" date="2019" name="PLoS Biol.">
        <title>Sex chromosomes control vertical transmission of feminizing Wolbachia symbionts in an isopod.</title>
        <authorList>
            <person name="Becking T."/>
            <person name="Chebbi M.A."/>
            <person name="Giraud I."/>
            <person name="Moumen B."/>
            <person name="Laverre T."/>
            <person name="Caubet Y."/>
            <person name="Peccoud J."/>
            <person name="Gilbert C."/>
            <person name="Cordaux R."/>
        </authorList>
    </citation>
    <scope>NUCLEOTIDE SEQUENCE [LARGE SCALE GENOMIC DNA]</scope>
    <source>
        <strain evidence="5">ANa2</strain>
        <tissue evidence="5">Whole body excluding digestive tract and cuticle</tissue>
    </source>
</reference>
<dbReference type="Pfam" id="PF04430">
    <property type="entry name" value="DUF498"/>
    <property type="match status" value="1"/>
</dbReference>
<dbReference type="InterPro" id="IPR036748">
    <property type="entry name" value="MTH938-like_sf"/>
</dbReference>
<comment type="similarity">
    <text evidence="4">Belongs to the NDUFAF3 family.</text>
</comment>
<evidence type="ECO:0000256" key="1">
    <source>
        <dbReference type="ARBA" id="ARBA00004173"/>
    </source>
</evidence>
<evidence type="ECO:0000256" key="3">
    <source>
        <dbReference type="ARBA" id="ARBA00023128"/>
    </source>
</evidence>
<dbReference type="PANTHER" id="PTHR21192">
    <property type="entry name" value="NUCLEAR PROTEIN E3-3"/>
    <property type="match status" value="1"/>
</dbReference>
<dbReference type="AlphaFoldDB" id="A0A5N5SIC4"/>
<gene>
    <name evidence="5" type="primary">Ndufaf3</name>
    <name evidence="5" type="ORF">Anas_05668</name>
</gene>
<protein>
    <recommendedName>
        <fullName evidence="2">NADH dehydrogenase [ubiquinone] 1 alpha subcomplex assembly factor 3</fullName>
    </recommendedName>
</protein>
<dbReference type="SUPFAM" id="SSF64076">
    <property type="entry name" value="MTH938-like"/>
    <property type="match status" value="1"/>
</dbReference>
<accession>A0A5N5SIC4</accession>
<comment type="caution">
    <text evidence="5">The sequence shown here is derived from an EMBL/GenBank/DDBJ whole genome shotgun (WGS) entry which is preliminary data.</text>
</comment>
<dbReference type="PANTHER" id="PTHR21192:SF2">
    <property type="entry name" value="NADH DEHYDROGENASE [UBIQUINONE] 1 ALPHA SUBCOMPLEX ASSEMBLY FACTOR 3"/>
    <property type="match status" value="1"/>
</dbReference>
<evidence type="ECO:0000256" key="2">
    <source>
        <dbReference type="ARBA" id="ARBA00021776"/>
    </source>
</evidence>
<dbReference type="Gene3D" id="3.40.1230.10">
    <property type="entry name" value="MTH938-like"/>
    <property type="match status" value="1"/>
</dbReference>
<proteinExistence type="inferred from homology"/>
<keyword evidence="5" id="KW-0830">Ubiquinone</keyword>
<organism evidence="5 6">
    <name type="scientific">Armadillidium nasatum</name>
    <dbReference type="NCBI Taxonomy" id="96803"/>
    <lineage>
        <taxon>Eukaryota</taxon>
        <taxon>Metazoa</taxon>
        <taxon>Ecdysozoa</taxon>
        <taxon>Arthropoda</taxon>
        <taxon>Crustacea</taxon>
        <taxon>Multicrustacea</taxon>
        <taxon>Malacostraca</taxon>
        <taxon>Eumalacostraca</taxon>
        <taxon>Peracarida</taxon>
        <taxon>Isopoda</taxon>
        <taxon>Oniscidea</taxon>
        <taxon>Crinocheta</taxon>
        <taxon>Armadillidiidae</taxon>
        <taxon>Armadillidium</taxon>
    </lineage>
</organism>
<evidence type="ECO:0000313" key="6">
    <source>
        <dbReference type="Proteomes" id="UP000326759"/>
    </source>
</evidence>
<keyword evidence="6" id="KW-1185">Reference proteome</keyword>
<dbReference type="EMBL" id="SEYY01024885">
    <property type="protein sequence ID" value="KAB7493816.1"/>
    <property type="molecule type" value="Genomic_DNA"/>
</dbReference>
<dbReference type="Proteomes" id="UP000326759">
    <property type="component" value="Unassembled WGS sequence"/>
</dbReference>
<dbReference type="CDD" id="cd05125">
    <property type="entry name" value="Mth938_2P1-like"/>
    <property type="match status" value="1"/>
</dbReference>
<dbReference type="OrthoDB" id="20681at2759"/>
<evidence type="ECO:0000313" key="5">
    <source>
        <dbReference type="EMBL" id="KAB7493816.1"/>
    </source>
</evidence>
<dbReference type="GO" id="GO:0005743">
    <property type="term" value="C:mitochondrial inner membrane"/>
    <property type="evidence" value="ECO:0007669"/>
    <property type="project" value="TreeGrafter"/>
</dbReference>
<sequence length="175" mass="19616">MFLRNFNKILPNKIFIRNILTKDNKTTAVFLNDAVGAPLMINSLNQKGFRLNNNFSVIGSMIIFPRTVLSWRVKEAEEVNAESLSLFTILEPKLDVIIIGKGDKENVISLKTIQQMRSKGNSLEILPTEQACYTYNFLVSEGRFVAAALLPPKSLTISISDGQDIDLKLLNDVEL</sequence>
<dbReference type="InterPro" id="IPR034095">
    <property type="entry name" value="NDUF3"/>
</dbReference>
<comment type="subcellular location">
    <subcellularLocation>
        <location evidence="1">Mitochondrion</location>
    </subcellularLocation>
</comment>
<evidence type="ECO:0000256" key="4">
    <source>
        <dbReference type="ARBA" id="ARBA00049984"/>
    </source>
</evidence>
<dbReference type="GO" id="GO:0032981">
    <property type="term" value="P:mitochondrial respiratory chain complex I assembly"/>
    <property type="evidence" value="ECO:0007669"/>
    <property type="project" value="InterPro"/>
</dbReference>
<name>A0A5N5SIC4_9CRUS</name>